<gene>
    <name evidence="1" type="ORF">H0H81_010772</name>
</gene>
<evidence type="ECO:0000313" key="2">
    <source>
        <dbReference type="Proteomes" id="UP000717328"/>
    </source>
</evidence>
<protein>
    <submittedName>
        <fullName evidence="1">Uncharacterized protein</fullName>
    </submittedName>
</protein>
<evidence type="ECO:0000313" key="1">
    <source>
        <dbReference type="EMBL" id="KAG5635568.1"/>
    </source>
</evidence>
<proteinExistence type="predicted"/>
<organism evidence="1 2">
    <name type="scientific">Sphagnurus paluster</name>
    <dbReference type="NCBI Taxonomy" id="117069"/>
    <lineage>
        <taxon>Eukaryota</taxon>
        <taxon>Fungi</taxon>
        <taxon>Dikarya</taxon>
        <taxon>Basidiomycota</taxon>
        <taxon>Agaricomycotina</taxon>
        <taxon>Agaricomycetes</taxon>
        <taxon>Agaricomycetidae</taxon>
        <taxon>Agaricales</taxon>
        <taxon>Tricholomatineae</taxon>
        <taxon>Lyophyllaceae</taxon>
        <taxon>Sphagnurus</taxon>
    </lineage>
</organism>
<comment type="caution">
    <text evidence="1">The sequence shown here is derived from an EMBL/GenBank/DDBJ whole genome shotgun (WGS) entry which is preliminary data.</text>
</comment>
<dbReference type="AlphaFoldDB" id="A0A9P7FSQ9"/>
<keyword evidence="2" id="KW-1185">Reference proteome</keyword>
<sequence length="199" mass="22471">MTKSEDKPIAFIPTLYRQPPPTKYLGKHDGHDMYRWYITEDEYLRLSKLFGRDFQEAGLGATIVRGVPAPCQDCGKYTEFIDWVWTALQRGVHSSDFMFKALKESRQGEEGAHDVYCSECGLLTIAQSNNKSEGGAKNIWLAGRLNRSAYPAKPRQSASTSRKAGDASKKVVVWGKWWLDNNGSTARYRASLRKNLSDV</sequence>
<reference evidence="1" key="2">
    <citation type="submission" date="2021-10" db="EMBL/GenBank/DDBJ databases">
        <title>Phylogenomics reveals ancestral predisposition of the termite-cultivated fungus Termitomyces towards a domesticated lifestyle.</title>
        <authorList>
            <person name="Auxier B."/>
            <person name="Grum-Grzhimaylo A."/>
            <person name="Cardenas M.E."/>
            <person name="Lodge J.D."/>
            <person name="Laessoe T."/>
            <person name="Pedersen O."/>
            <person name="Smith M.E."/>
            <person name="Kuyper T.W."/>
            <person name="Franco-Molano E.A."/>
            <person name="Baroni T.J."/>
            <person name="Aanen D.K."/>
        </authorList>
    </citation>
    <scope>NUCLEOTIDE SEQUENCE</scope>
    <source>
        <strain evidence="1">D49</strain>
    </source>
</reference>
<accession>A0A9P7FSQ9</accession>
<dbReference type="Proteomes" id="UP000717328">
    <property type="component" value="Unassembled WGS sequence"/>
</dbReference>
<reference evidence="1" key="1">
    <citation type="submission" date="2021-02" db="EMBL/GenBank/DDBJ databases">
        <authorList>
            <person name="Nieuwenhuis M."/>
            <person name="Van De Peppel L.J.J."/>
        </authorList>
    </citation>
    <scope>NUCLEOTIDE SEQUENCE</scope>
    <source>
        <strain evidence="1">D49</strain>
    </source>
</reference>
<name>A0A9P7FSQ9_9AGAR</name>
<dbReference type="OrthoDB" id="2927810at2759"/>
<dbReference type="EMBL" id="JABCKI010006063">
    <property type="protein sequence ID" value="KAG5635568.1"/>
    <property type="molecule type" value="Genomic_DNA"/>
</dbReference>